<dbReference type="SMART" id="SM00451">
    <property type="entry name" value="ZnF_U1"/>
    <property type="match status" value="1"/>
</dbReference>
<feature type="compositionally biased region" description="Polar residues" evidence="7">
    <location>
        <begin position="193"/>
        <end position="204"/>
    </location>
</feature>
<evidence type="ECO:0000256" key="1">
    <source>
        <dbReference type="ARBA" id="ARBA00004123"/>
    </source>
</evidence>
<feature type="region of interest" description="Disordered" evidence="7">
    <location>
        <begin position="55"/>
        <end position="215"/>
    </location>
</feature>
<evidence type="ECO:0000313" key="9">
    <source>
        <dbReference type="EMBL" id="EGS18402.1"/>
    </source>
</evidence>
<dbReference type="RefSeq" id="XP_006696733.1">
    <property type="nucleotide sequence ID" value="XM_006696670.1"/>
</dbReference>
<feature type="compositionally biased region" description="Low complexity" evidence="7">
    <location>
        <begin position="148"/>
        <end position="163"/>
    </location>
</feature>
<dbReference type="eggNOG" id="ENOG502S9DW">
    <property type="taxonomic scope" value="Eukaryota"/>
</dbReference>
<feature type="domain" description="U1-type" evidence="8">
    <location>
        <begin position="27"/>
        <end position="61"/>
    </location>
</feature>
<evidence type="ECO:0000313" key="10">
    <source>
        <dbReference type="Proteomes" id="UP000008066"/>
    </source>
</evidence>
<evidence type="ECO:0000259" key="8">
    <source>
        <dbReference type="SMART" id="SM00451"/>
    </source>
</evidence>
<evidence type="ECO:0000256" key="4">
    <source>
        <dbReference type="ARBA" id="ARBA00022833"/>
    </source>
</evidence>
<organism evidence="10">
    <name type="scientific">Chaetomium thermophilum (strain DSM 1495 / CBS 144.50 / IMI 039719)</name>
    <name type="common">Thermochaetoides thermophila</name>
    <dbReference type="NCBI Taxonomy" id="759272"/>
    <lineage>
        <taxon>Eukaryota</taxon>
        <taxon>Fungi</taxon>
        <taxon>Dikarya</taxon>
        <taxon>Ascomycota</taxon>
        <taxon>Pezizomycotina</taxon>
        <taxon>Sordariomycetes</taxon>
        <taxon>Sordariomycetidae</taxon>
        <taxon>Sordariales</taxon>
        <taxon>Chaetomiaceae</taxon>
        <taxon>Thermochaetoides</taxon>
    </lineage>
</organism>
<dbReference type="GO" id="GO:0003676">
    <property type="term" value="F:nucleic acid binding"/>
    <property type="evidence" value="ECO:0007669"/>
    <property type="project" value="InterPro"/>
</dbReference>
<dbReference type="KEGG" id="cthr:CTHT_0064280"/>
<comment type="subcellular location">
    <subcellularLocation>
        <location evidence="1">Nucleus</location>
    </subcellularLocation>
</comment>
<evidence type="ECO:0000256" key="2">
    <source>
        <dbReference type="ARBA" id="ARBA00022723"/>
    </source>
</evidence>
<feature type="coiled-coil region" evidence="6">
    <location>
        <begin position="270"/>
        <end position="307"/>
    </location>
</feature>
<dbReference type="HOGENOM" id="CLU_041821_0_0_1"/>
<keyword evidence="2" id="KW-0479">Metal-binding</keyword>
<dbReference type="GO" id="GO:0033314">
    <property type="term" value="P:mitotic DNA replication checkpoint signaling"/>
    <property type="evidence" value="ECO:0007669"/>
    <property type="project" value="TreeGrafter"/>
</dbReference>
<keyword evidence="5" id="KW-0539">Nucleus</keyword>
<name>G0SEM5_CHATD</name>
<dbReference type="GO" id="GO:0008270">
    <property type="term" value="F:zinc ion binding"/>
    <property type="evidence" value="ECO:0007669"/>
    <property type="project" value="UniProtKB-KW"/>
</dbReference>
<dbReference type="AlphaFoldDB" id="G0SEM5"/>
<dbReference type="GO" id="GO:0044773">
    <property type="term" value="P:mitotic DNA damage checkpoint signaling"/>
    <property type="evidence" value="ECO:0007669"/>
    <property type="project" value="TreeGrafter"/>
</dbReference>
<feature type="region of interest" description="Disordered" evidence="7">
    <location>
        <begin position="308"/>
        <end position="363"/>
    </location>
</feature>
<dbReference type="Proteomes" id="UP000008066">
    <property type="component" value="Unassembled WGS sequence"/>
</dbReference>
<dbReference type="OMA" id="WDSHVRG"/>
<dbReference type="GO" id="GO:0016607">
    <property type="term" value="C:nuclear speck"/>
    <property type="evidence" value="ECO:0007669"/>
    <property type="project" value="UniProtKB-SubCell"/>
</dbReference>
<keyword evidence="10" id="KW-1185">Reference proteome</keyword>
<proteinExistence type="predicted"/>
<dbReference type="GO" id="GO:0033260">
    <property type="term" value="P:nuclear DNA replication"/>
    <property type="evidence" value="ECO:0007669"/>
    <property type="project" value="TreeGrafter"/>
</dbReference>
<dbReference type="PANTHER" id="PTHR13278:SF0">
    <property type="entry name" value="ZINC FINGER PROTEIN 830"/>
    <property type="match status" value="1"/>
</dbReference>
<keyword evidence="4" id="KW-0862">Zinc</keyword>
<dbReference type="GeneID" id="18260466"/>
<dbReference type="InterPro" id="IPR040050">
    <property type="entry name" value="ZNF830-like"/>
</dbReference>
<protein>
    <recommendedName>
        <fullName evidence="8">U1-type domain-containing protein</fullName>
    </recommendedName>
</protein>
<evidence type="ECO:0000256" key="6">
    <source>
        <dbReference type="SAM" id="Coils"/>
    </source>
</evidence>
<reference evidence="9 10" key="1">
    <citation type="journal article" date="2011" name="Cell">
        <title>Insight into structure and assembly of the nuclear pore complex by utilizing the genome of a eukaryotic thermophile.</title>
        <authorList>
            <person name="Amlacher S."/>
            <person name="Sarges P."/>
            <person name="Flemming D."/>
            <person name="van Noort V."/>
            <person name="Kunze R."/>
            <person name="Devos D.P."/>
            <person name="Arumugam M."/>
            <person name="Bork P."/>
            <person name="Hurt E."/>
        </authorList>
    </citation>
    <scope>NUCLEOTIDE SEQUENCE [LARGE SCALE GENOMIC DNA]</scope>
    <source>
        <strain evidence="10">DSM 1495 / CBS 144.50 / IMI 039719</strain>
    </source>
</reference>
<dbReference type="GO" id="GO:0005681">
    <property type="term" value="C:spliceosomal complex"/>
    <property type="evidence" value="ECO:0007669"/>
    <property type="project" value="InterPro"/>
</dbReference>
<dbReference type="EMBL" id="GL988046">
    <property type="protein sequence ID" value="EGS18402.1"/>
    <property type="molecule type" value="Genomic_DNA"/>
</dbReference>
<feature type="compositionally biased region" description="Basic and acidic residues" evidence="7">
    <location>
        <begin position="111"/>
        <end position="121"/>
    </location>
</feature>
<dbReference type="InterPro" id="IPR003604">
    <property type="entry name" value="Matrin/U1-like-C_Znf_C2H2"/>
</dbReference>
<dbReference type="STRING" id="759272.G0SEM5"/>
<gene>
    <name evidence="9" type="ORF">CTHT_0064280</name>
</gene>
<sequence>MADARALLRQQRAARRINHPLAAYLDNGKLVCTLCQEYIKIESLWDTHLHGASHRQRLQRQQQQAQASTRPIEPPRAGFIGDVEGERAAPSAKRKHDEPGPVAENGEDANDERRKRPKPDDATTLSEQRRLPGMGFGLEVQIPSRPATPGGTSSNTGSGTPMSLTPKTAPLGRSPLVTEESASQPEPALPNGPSHTQPNGPSSEEQVDEALWSAFEADLLQPSAVKTLTNPEMNPDAVILAPAMTAEEVAAKSEEEEQARRRALVDIQLEDEKEEATRKLEEEFEVMEELEARARRLREQREALRARVMSAGGRQGVAAVEKGDRGGKATTLVQEEEEDEDDDEDDDDDDDDDDDWDGFRFRA</sequence>
<accession>G0SEM5</accession>
<evidence type="ECO:0000256" key="7">
    <source>
        <dbReference type="SAM" id="MobiDB-lite"/>
    </source>
</evidence>
<dbReference type="OrthoDB" id="77607at2759"/>
<feature type="compositionally biased region" description="Acidic residues" evidence="7">
    <location>
        <begin position="334"/>
        <end position="356"/>
    </location>
</feature>
<evidence type="ECO:0000256" key="3">
    <source>
        <dbReference type="ARBA" id="ARBA00022771"/>
    </source>
</evidence>
<evidence type="ECO:0000256" key="5">
    <source>
        <dbReference type="ARBA" id="ARBA00023242"/>
    </source>
</evidence>
<keyword evidence="3" id="KW-0863">Zinc-finger</keyword>
<keyword evidence="6" id="KW-0175">Coiled coil</keyword>
<dbReference type="PANTHER" id="PTHR13278">
    <property type="entry name" value="ZINC FINGER PROTEIN 830"/>
    <property type="match status" value="1"/>
</dbReference>